<organism evidence="3 4">
    <name type="scientific">Mammaliicoccus sciuri</name>
    <name type="common">Staphylococcus sciuri</name>
    <dbReference type="NCBI Taxonomy" id="1296"/>
    <lineage>
        <taxon>Bacteria</taxon>
        <taxon>Bacillati</taxon>
        <taxon>Bacillota</taxon>
        <taxon>Bacilli</taxon>
        <taxon>Bacillales</taxon>
        <taxon>Staphylococcaceae</taxon>
        <taxon>Mammaliicoccus</taxon>
    </lineage>
</organism>
<name>A0A2T4RR47_MAMSC</name>
<reference evidence="2" key="2">
    <citation type="submission" date="2021-02" db="EMBL/GenBank/DDBJ databases">
        <title>cfr and optrA-positive Staphylococcus spp.</title>
        <authorList>
            <person name="Chen L."/>
        </authorList>
    </citation>
    <scope>NUCLEOTIDE SEQUENCE</scope>
    <source>
        <strain evidence="2">GDQ20D70P</strain>
    </source>
</reference>
<dbReference type="RefSeq" id="WP_025905688.1">
    <property type="nucleotide sequence ID" value="NZ_CP065795.1"/>
</dbReference>
<protein>
    <submittedName>
        <fullName evidence="3">DUF2929 family protein</fullName>
    </submittedName>
    <submittedName>
        <fullName evidence="2">YjzD family protein</fullName>
    </submittedName>
</protein>
<dbReference type="Proteomes" id="UP000640299">
    <property type="component" value="Chromosome"/>
</dbReference>
<proteinExistence type="predicted"/>
<dbReference type="EMBL" id="CP069389">
    <property type="protein sequence ID" value="QRN90565.1"/>
    <property type="molecule type" value="Genomic_DNA"/>
</dbReference>
<gene>
    <name evidence="3" type="ORF">CD117_06635</name>
    <name evidence="2" type="ORF">JRU67_10950</name>
</gene>
<dbReference type="Pfam" id="PF11151">
    <property type="entry name" value="DUF2929"/>
    <property type="match status" value="1"/>
</dbReference>
<feature type="transmembrane region" description="Helical" evidence="1">
    <location>
        <begin position="33"/>
        <end position="54"/>
    </location>
</feature>
<evidence type="ECO:0000256" key="1">
    <source>
        <dbReference type="SAM" id="Phobius"/>
    </source>
</evidence>
<dbReference type="EMBL" id="RXWV01000031">
    <property type="protein sequence ID" value="RTX73142.1"/>
    <property type="molecule type" value="Genomic_DNA"/>
</dbReference>
<evidence type="ECO:0000313" key="4">
    <source>
        <dbReference type="Proteomes" id="UP000274792"/>
    </source>
</evidence>
<accession>A0A2T4RR47</accession>
<accession>A0A657XGF1</accession>
<sequence length="67" mass="7435">MQYILTFIWAFLLSQMINFVLHSLGGSDEALNFVSPTIYAIIFTVVIILLDALVGKSSSDKQSTQHS</sequence>
<keyword evidence="1" id="KW-1133">Transmembrane helix</keyword>
<dbReference type="InterPro" id="IPR021324">
    <property type="entry name" value="DUF2929"/>
</dbReference>
<keyword evidence="1" id="KW-0472">Membrane</keyword>
<reference evidence="3 4" key="1">
    <citation type="submission" date="2018-10" db="EMBL/GenBank/DDBJ databases">
        <title>A collection Staphylococci species genome sequencing.</title>
        <authorList>
            <person name="Cole K."/>
        </authorList>
    </citation>
    <scope>NUCLEOTIDE SEQUENCE [LARGE SCALE GENOMIC DNA]</scope>
    <source>
        <strain evidence="3">CCUG 37923</strain>
        <strain evidence="4">NCTC 12218</strain>
    </source>
</reference>
<evidence type="ECO:0000313" key="2">
    <source>
        <dbReference type="EMBL" id="QRN90565.1"/>
    </source>
</evidence>
<evidence type="ECO:0000313" key="3">
    <source>
        <dbReference type="EMBL" id="RTX73142.1"/>
    </source>
</evidence>
<dbReference type="Proteomes" id="UP000274792">
    <property type="component" value="Unassembled WGS sequence"/>
</dbReference>
<keyword evidence="1" id="KW-0812">Transmembrane</keyword>
<dbReference type="AlphaFoldDB" id="A0A2T4RR47"/>